<dbReference type="Gene3D" id="3.40.50.1000">
    <property type="entry name" value="HAD superfamily/HAD-like"/>
    <property type="match status" value="1"/>
</dbReference>
<dbReference type="EMBL" id="FMYL01000003">
    <property type="protein sequence ID" value="SDB87678.1"/>
    <property type="molecule type" value="Genomic_DNA"/>
</dbReference>
<dbReference type="OrthoDB" id="9784466at2"/>
<gene>
    <name evidence="1" type="ORF">SAMN05421733_103110</name>
</gene>
<organism evidence="1 2">
    <name type="scientific">Acinetobacter boissieri</name>
    <dbReference type="NCBI Taxonomy" id="1219383"/>
    <lineage>
        <taxon>Bacteria</taxon>
        <taxon>Pseudomonadati</taxon>
        <taxon>Pseudomonadota</taxon>
        <taxon>Gammaproteobacteria</taxon>
        <taxon>Moraxellales</taxon>
        <taxon>Moraxellaceae</taxon>
        <taxon>Acinetobacter</taxon>
    </lineage>
</organism>
<dbReference type="NCBIfam" id="TIGR01488">
    <property type="entry name" value="HAD-SF-IB"/>
    <property type="match status" value="1"/>
</dbReference>
<dbReference type="Pfam" id="PF12710">
    <property type="entry name" value="HAD"/>
    <property type="match status" value="1"/>
</dbReference>
<evidence type="ECO:0000313" key="2">
    <source>
        <dbReference type="Proteomes" id="UP000242501"/>
    </source>
</evidence>
<accession>A0A1G6H0K5</accession>
<reference evidence="2" key="1">
    <citation type="submission" date="2016-09" db="EMBL/GenBank/DDBJ databases">
        <authorList>
            <person name="Varghese N."/>
            <person name="Submissions S."/>
        </authorList>
    </citation>
    <scope>NUCLEOTIDE SEQUENCE [LARGE SCALE GENOMIC DNA]</scope>
    <source>
        <strain evidence="2">ANC 4422</strain>
    </source>
</reference>
<dbReference type="AlphaFoldDB" id="A0A1G6H0K5"/>
<dbReference type="GO" id="GO:0036424">
    <property type="term" value="F:L-phosphoserine phosphatase activity"/>
    <property type="evidence" value="ECO:0007669"/>
    <property type="project" value="TreeGrafter"/>
</dbReference>
<dbReference type="SUPFAM" id="SSF56784">
    <property type="entry name" value="HAD-like"/>
    <property type="match status" value="1"/>
</dbReference>
<dbReference type="GO" id="GO:0000287">
    <property type="term" value="F:magnesium ion binding"/>
    <property type="evidence" value="ECO:0007669"/>
    <property type="project" value="TreeGrafter"/>
</dbReference>
<dbReference type="InterPro" id="IPR050582">
    <property type="entry name" value="HAD-like_SerB"/>
</dbReference>
<proteinExistence type="predicted"/>
<protein>
    <submittedName>
        <fullName evidence="1">HAD-superfamily subfamily IB hydrolase, TIGR01490</fullName>
    </submittedName>
</protein>
<keyword evidence="1" id="KW-0378">Hydrolase</keyword>
<dbReference type="PANTHER" id="PTHR43344:SF14">
    <property type="entry name" value="HAD-IB FAMILY HYDROLASE"/>
    <property type="match status" value="1"/>
</dbReference>
<dbReference type="NCBIfam" id="TIGR01490">
    <property type="entry name" value="HAD-SF-IB-hyp1"/>
    <property type="match status" value="1"/>
</dbReference>
<dbReference type="Gene3D" id="1.20.1440.100">
    <property type="entry name" value="SG protein - dephosphorylation function"/>
    <property type="match status" value="1"/>
</dbReference>
<dbReference type="InterPro" id="IPR006385">
    <property type="entry name" value="HAD_hydro_SerB1"/>
</dbReference>
<dbReference type="InterPro" id="IPR023214">
    <property type="entry name" value="HAD_sf"/>
</dbReference>
<sequence>MKSLALFDFDGTLYLKDSFTGFIFYTFKARYVLKTGLSILPWINHYYLGLYSADKMRKKLFYNMFSGQSLDHVQHDAMSYTDVLQKYLNPQLLAQLKQHQALGHDVVIVSASVDIYLKPLCDRLKVDLISSEVDSKNGQLTGFYKTPDCSGLEKKRRVEQRYDLNTYSQIYAYGNTLEDVAMLSLATQPYMYGQDPLPILGKF</sequence>
<keyword evidence="2" id="KW-1185">Reference proteome</keyword>
<dbReference type="GO" id="GO:0006564">
    <property type="term" value="P:L-serine biosynthetic process"/>
    <property type="evidence" value="ECO:0007669"/>
    <property type="project" value="TreeGrafter"/>
</dbReference>
<dbReference type="PANTHER" id="PTHR43344">
    <property type="entry name" value="PHOSPHOSERINE PHOSPHATASE"/>
    <property type="match status" value="1"/>
</dbReference>
<dbReference type="Proteomes" id="UP000242501">
    <property type="component" value="Unassembled WGS sequence"/>
</dbReference>
<dbReference type="STRING" id="1219383.SAMN05421733_103110"/>
<dbReference type="GO" id="GO:0005737">
    <property type="term" value="C:cytoplasm"/>
    <property type="evidence" value="ECO:0007669"/>
    <property type="project" value="TreeGrafter"/>
</dbReference>
<name>A0A1G6H0K5_9GAMM</name>
<evidence type="ECO:0000313" key="1">
    <source>
        <dbReference type="EMBL" id="SDB87678.1"/>
    </source>
</evidence>
<dbReference type="InterPro" id="IPR036412">
    <property type="entry name" value="HAD-like_sf"/>
</dbReference>